<comment type="subcellular location">
    <subcellularLocation>
        <location evidence="1">Mitochondrion</location>
    </subcellularLocation>
</comment>
<dbReference type="InterPro" id="IPR019605">
    <property type="entry name" value="Misato_II_tubulin-like"/>
</dbReference>
<evidence type="ECO:0000256" key="3">
    <source>
        <dbReference type="ARBA" id="ARBA00023128"/>
    </source>
</evidence>
<dbReference type="EMBL" id="JAPMOS010000061">
    <property type="protein sequence ID" value="KAJ4456765.1"/>
    <property type="molecule type" value="Genomic_DNA"/>
</dbReference>
<reference evidence="7" key="1">
    <citation type="journal article" date="2022" name="bioRxiv">
        <title>Genomics of Preaxostyla Flagellates Illuminates Evolutionary Transitions and the Path Towards Mitochondrial Loss.</title>
        <authorList>
            <person name="Novak L.V.F."/>
            <person name="Treitli S.C."/>
            <person name="Pyrih J."/>
            <person name="Halakuc P."/>
            <person name="Pipaliya S.V."/>
            <person name="Vacek V."/>
            <person name="Brzon O."/>
            <person name="Soukal P."/>
            <person name="Eme L."/>
            <person name="Dacks J.B."/>
            <person name="Karnkowska A."/>
            <person name="Elias M."/>
            <person name="Hampl V."/>
        </authorList>
    </citation>
    <scope>NUCLEOTIDE SEQUENCE</scope>
    <source>
        <strain evidence="7">RCP-MX</strain>
    </source>
</reference>
<dbReference type="PANTHER" id="PTHR13391">
    <property type="entry name" value="MITOCHONDRIAL DISTRIBUTION REGULATOR MISATO"/>
    <property type="match status" value="1"/>
</dbReference>
<gene>
    <name evidence="7" type="ORF">PAPYR_7889</name>
</gene>
<dbReference type="PANTHER" id="PTHR13391:SF0">
    <property type="entry name" value="PROTEIN MISATO HOMOLOG 1"/>
    <property type="match status" value="1"/>
</dbReference>
<evidence type="ECO:0000256" key="4">
    <source>
        <dbReference type="SAM" id="MobiDB-lite"/>
    </source>
</evidence>
<sequence>MKEIITLQFGSLANFVGAHFWNAQNEAASSSDGPPATVADECLYRVGEGPSGITYYPRCLIFDVKAGFGDLMAEPVPDGEEILQQTWLGKLDTIQERRPERNFNPFLAAVRPQPPSPQTPTTSATASLDHTEKKPRVEPDPTANIEKIVETWADFLKQEFHPNSFIALPDRQTNETFRQFEQGAEAFAAPDMQALFEERMHYFLEECDTVQAFHCMTTAESAWGAFTLDALAALHEEAPKVPVVMFAPFTGNYKKSQTHSGPASDAAPTSTAAAEATPLTGQQPPAPGAGKAEDDAQIEPLPAEEMHEIASRYLMQTNYAKTLMGACSRESNLCSLVFPLSASHWTDDYINLRWPHLQFQPHLEYHSTALMAAAVDTLTSSYRNLARIRDSSCASFVASLQCVPSMKLPALSVAMPMAPAANPTRPTPANYAQYVFGHSQAEIEERTVASGRGETPKHILGPHVGALWPPFPGRSMWVAPPERMSSFVHVHQPMTAAEEKIRRSLPAWSEAVTLRGLVARTPEDRVSTPYGSIPLGTQEEVAAAVDQCLRLSPCRASARTIIPQAFSIPLSFPHIFRPTLTADGMLRHPLPARPGNPGQILTCPTLTRAHMSPSCGIPLAFLADSLQARRYAGFTSGGGELTDLIEDLRAGAEAFTDEGAEL</sequence>
<feature type="domain" description="DML1/Misato tubulin" evidence="6">
    <location>
        <begin position="147"/>
        <end position="250"/>
    </location>
</feature>
<evidence type="ECO:0000313" key="8">
    <source>
        <dbReference type="Proteomes" id="UP001141327"/>
    </source>
</evidence>
<dbReference type="InterPro" id="IPR029209">
    <property type="entry name" value="DML1/Misato_tubulin"/>
</dbReference>
<evidence type="ECO:0000259" key="6">
    <source>
        <dbReference type="Pfam" id="PF14881"/>
    </source>
</evidence>
<dbReference type="Pfam" id="PF10644">
    <property type="entry name" value="Misat_Tub_SegII"/>
    <property type="match status" value="1"/>
</dbReference>
<feature type="compositionally biased region" description="Low complexity" evidence="4">
    <location>
        <begin position="260"/>
        <end position="278"/>
    </location>
</feature>
<name>A0ABQ8UIX3_9EUKA</name>
<comment type="similarity">
    <text evidence="2">Belongs to the misato family.</text>
</comment>
<evidence type="ECO:0000259" key="5">
    <source>
        <dbReference type="Pfam" id="PF10644"/>
    </source>
</evidence>
<keyword evidence="3" id="KW-0496">Mitochondrion</keyword>
<feature type="region of interest" description="Disordered" evidence="4">
    <location>
        <begin position="108"/>
        <end position="139"/>
    </location>
</feature>
<dbReference type="Pfam" id="PF14881">
    <property type="entry name" value="Tubulin_3"/>
    <property type="match status" value="1"/>
</dbReference>
<feature type="domain" description="Misato Segment II tubulin-like" evidence="5">
    <location>
        <begin position="2"/>
        <end position="101"/>
    </location>
</feature>
<accession>A0ABQ8UIX3</accession>
<evidence type="ECO:0000256" key="2">
    <source>
        <dbReference type="ARBA" id="ARBA00008507"/>
    </source>
</evidence>
<dbReference type="Proteomes" id="UP001141327">
    <property type="component" value="Unassembled WGS sequence"/>
</dbReference>
<feature type="region of interest" description="Disordered" evidence="4">
    <location>
        <begin position="256"/>
        <end position="294"/>
    </location>
</feature>
<evidence type="ECO:0000313" key="7">
    <source>
        <dbReference type="EMBL" id="KAJ4456765.1"/>
    </source>
</evidence>
<dbReference type="InterPro" id="IPR036525">
    <property type="entry name" value="Tubulin/FtsZ_GTPase_sf"/>
</dbReference>
<evidence type="ECO:0000256" key="1">
    <source>
        <dbReference type="ARBA" id="ARBA00004173"/>
    </source>
</evidence>
<comment type="caution">
    <text evidence="7">The sequence shown here is derived from an EMBL/GenBank/DDBJ whole genome shotgun (WGS) entry which is preliminary data.</text>
</comment>
<dbReference type="SUPFAM" id="SSF52490">
    <property type="entry name" value="Tubulin nucleotide-binding domain-like"/>
    <property type="match status" value="1"/>
</dbReference>
<proteinExistence type="inferred from homology"/>
<feature type="compositionally biased region" description="Basic and acidic residues" evidence="4">
    <location>
        <begin position="129"/>
        <end position="139"/>
    </location>
</feature>
<organism evidence="7 8">
    <name type="scientific">Paratrimastix pyriformis</name>
    <dbReference type="NCBI Taxonomy" id="342808"/>
    <lineage>
        <taxon>Eukaryota</taxon>
        <taxon>Metamonada</taxon>
        <taxon>Preaxostyla</taxon>
        <taxon>Paratrimastigidae</taxon>
        <taxon>Paratrimastix</taxon>
    </lineage>
</organism>
<dbReference type="Gene3D" id="3.40.50.1440">
    <property type="entry name" value="Tubulin/FtsZ, GTPase domain"/>
    <property type="match status" value="1"/>
</dbReference>
<dbReference type="InterPro" id="IPR049942">
    <property type="entry name" value="DML1/Misato"/>
</dbReference>
<protein>
    <submittedName>
        <fullName evidence="7">Uncharacterized protein</fullName>
    </submittedName>
</protein>
<keyword evidence="8" id="KW-1185">Reference proteome</keyword>